<keyword evidence="3" id="KW-1185">Reference proteome</keyword>
<evidence type="ECO:0000259" key="1">
    <source>
        <dbReference type="Pfam" id="PF12697"/>
    </source>
</evidence>
<dbReference type="EMBL" id="FNSQ01000005">
    <property type="protein sequence ID" value="SEB70685.1"/>
    <property type="molecule type" value="Genomic_DNA"/>
</dbReference>
<reference evidence="3" key="1">
    <citation type="submission" date="2016-10" db="EMBL/GenBank/DDBJ databases">
        <authorList>
            <person name="Varghese N."/>
            <person name="Submissions S."/>
        </authorList>
    </citation>
    <scope>NUCLEOTIDE SEQUENCE [LARGE SCALE GENOMIC DNA]</scope>
    <source>
        <strain evidence="3">DSM 16089</strain>
    </source>
</reference>
<dbReference type="InterPro" id="IPR029058">
    <property type="entry name" value="AB_hydrolase_fold"/>
</dbReference>
<dbReference type="GO" id="GO:0003824">
    <property type="term" value="F:catalytic activity"/>
    <property type="evidence" value="ECO:0007669"/>
    <property type="project" value="UniProtKB-ARBA"/>
</dbReference>
<gene>
    <name evidence="2" type="ORF">SAMN04489807_1810</name>
</gene>
<dbReference type="Proteomes" id="UP000183750">
    <property type="component" value="Unassembled WGS sequence"/>
</dbReference>
<sequence length="259" mass="28335">MRHRDRLDTARRLTVQGLHFRVIESRPDDGGETLVLIHGIGMSHRYLARLHEALARSTRVVSLDLPGFGGLPKPSDDVDIVRMARAVVRVLAGVCTGPVVIVGHSMGAQWAIETVLQGAAPVTGVVVIGPVVDDAHRSLGAQAVGLARDTLGESLPTNWIVFSDYVRSGPRWYLRQVRHMLRYPTEDRIRHLDVPVLVLRGAKDPVAGPSWSRRLAASARSAQLVEISGRHHVVQRSAPADVAAVILEQAARWRTHPHG</sequence>
<name>A0A1H4LK96_9MICO</name>
<dbReference type="RefSeq" id="WP_060926070.1">
    <property type="nucleotide sequence ID" value="NZ_FNSQ01000005.1"/>
</dbReference>
<feature type="domain" description="AB hydrolase-1" evidence="1">
    <location>
        <begin position="34"/>
        <end position="245"/>
    </location>
</feature>
<dbReference type="PANTHER" id="PTHR46438">
    <property type="entry name" value="ALPHA/BETA-HYDROLASES SUPERFAMILY PROTEIN"/>
    <property type="match status" value="1"/>
</dbReference>
<accession>A0A1H4LK96</accession>
<dbReference type="Pfam" id="PF12697">
    <property type="entry name" value="Abhydrolase_6"/>
    <property type="match status" value="1"/>
</dbReference>
<proteinExistence type="predicted"/>
<evidence type="ECO:0000313" key="3">
    <source>
        <dbReference type="Proteomes" id="UP000183750"/>
    </source>
</evidence>
<protein>
    <submittedName>
        <fullName evidence="2">Pimeloyl-ACP methyl ester carboxylesterase</fullName>
    </submittedName>
</protein>
<dbReference type="SUPFAM" id="SSF53474">
    <property type="entry name" value="alpha/beta-Hydrolases"/>
    <property type="match status" value="1"/>
</dbReference>
<organism evidence="2 3">
    <name type="scientific">Microbacterium hydrocarbonoxydans</name>
    <dbReference type="NCBI Taxonomy" id="273678"/>
    <lineage>
        <taxon>Bacteria</taxon>
        <taxon>Bacillati</taxon>
        <taxon>Actinomycetota</taxon>
        <taxon>Actinomycetes</taxon>
        <taxon>Micrococcales</taxon>
        <taxon>Microbacteriaceae</taxon>
        <taxon>Microbacterium</taxon>
    </lineage>
</organism>
<dbReference type="PANTHER" id="PTHR46438:SF11">
    <property type="entry name" value="LIPASE-RELATED"/>
    <property type="match status" value="1"/>
</dbReference>
<dbReference type="AlphaFoldDB" id="A0A1H4LK96"/>
<dbReference type="Gene3D" id="3.40.50.1820">
    <property type="entry name" value="alpha/beta hydrolase"/>
    <property type="match status" value="1"/>
</dbReference>
<dbReference type="InterPro" id="IPR000073">
    <property type="entry name" value="AB_hydrolase_1"/>
</dbReference>
<evidence type="ECO:0000313" key="2">
    <source>
        <dbReference type="EMBL" id="SEB70685.1"/>
    </source>
</evidence>